<gene>
    <name evidence="2" type="ORF">MELLADRAFT_109397</name>
</gene>
<dbReference type="AlphaFoldDB" id="F4RWC3"/>
<dbReference type="GeneID" id="18923753"/>
<accession>F4RWC3</accession>
<proteinExistence type="predicted"/>
<organism evidence="3">
    <name type="scientific">Melampsora larici-populina (strain 98AG31 / pathotype 3-4-7)</name>
    <name type="common">Poplar leaf rust fungus</name>
    <dbReference type="NCBI Taxonomy" id="747676"/>
    <lineage>
        <taxon>Eukaryota</taxon>
        <taxon>Fungi</taxon>
        <taxon>Dikarya</taxon>
        <taxon>Basidiomycota</taxon>
        <taxon>Pucciniomycotina</taxon>
        <taxon>Pucciniomycetes</taxon>
        <taxon>Pucciniales</taxon>
        <taxon>Melampsoraceae</taxon>
        <taxon>Melampsora</taxon>
    </lineage>
</organism>
<dbReference type="InParanoid" id="F4RWC3"/>
<dbReference type="KEGG" id="mlr:MELLADRAFT_109397"/>
<dbReference type="HOGENOM" id="CLU_1547944_0_0_1"/>
<sequence>MLQRCYPGVLYLCLGITAILTLPKTLQPVKSCSRSSRPLVHQDNHSVANVFQLNITAILTLPKTSQTVKYCSRSSRQSLCVTNVFRVHLPPYKHNKTVSSGPLTLRTSHQSLTLAINNQGSSVSIDLSNTNMNNASSGALTLRNPCQSLTLAFKKRRFSVSMDDGDTGTNISQ</sequence>
<name>F4RWC3_MELLP</name>
<evidence type="ECO:0000313" key="3">
    <source>
        <dbReference type="Proteomes" id="UP000001072"/>
    </source>
</evidence>
<feature type="chain" id="PRO_5003318048" description="Secreted protein" evidence="1">
    <location>
        <begin position="22"/>
        <end position="173"/>
    </location>
</feature>
<keyword evidence="3" id="KW-1185">Reference proteome</keyword>
<keyword evidence="1" id="KW-0732">Signal</keyword>
<protein>
    <recommendedName>
        <fullName evidence="4">Secreted protein</fullName>
    </recommendedName>
</protein>
<evidence type="ECO:0000256" key="1">
    <source>
        <dbReference type="SAM" id="SignalP"/>
    </source>
</evidence>
<dbReference type="Proteomes" id="UP000001072">
    <property type="component" value="Unassembled WGS sequence"/>
</dbReference>
<evidence type="ECO:0008006" key="4">
    <source>
        <dbReference type="Google" id="ProtNLM"/>
    </source>
</evidence>
<dbReference type="EMBL" id="GL883125">
    <property type="protein sequence ID" value="EGG03347.1"/>
    <property type="molecule type" value="Genomic_DNA"/>
</dbReference>
<reference evidence="3" key="1">
    <citation type="journal article" date="2011" name="Proc. Natl. Acad. Sci. U.S.A.">
        <title>Obligate biotrophy features unraveled by the genomic analysis of rust fungi.</title>
        <authorList>
            <person name="Duplessis S."/>
            <person name="Cuomo C.A."/>
            <person name="Lin Y.-C."/>
            <person name="Aerts A."/>
            <person name="Tisserant E."/>
            <person name="Veneault-Fourrey C."/>
            <person name="Joly D.L."/>
            <person name="Hacquard S."/>
            <person name="Amselem J."/>
            <person name="Cantarel B.L."/>
            <person name="Chiu R."/>
            <person name="Coutinho P.M."/>
            <person name="Feau N."/>
            <person name="Field M."/>
            <person name="Frey P."/>
            <person name="Gelhaye E."/>
            <person name="Goldberg J."/>
            <person name="Grabherr M.G."/>
            <person name="Kodira C.D."/>
            <person name="Kohler A."/>
            <person name="Kuees U."/>
            <person name="Lindquist E.A."/>
            <person name="Lucas S.M."/>
            <person name="Mago R."/>
            <person name="Mauceli E."/>
            <person name="Morin E."/>
            <person name="Murat C."/>
            <person name="Pangilinan J.L."/>
            <person name="Park R."/>
            <person name="Pearson M."/>
            <person name="Quesneville H."/>
            <person name="Rouhier N."/>
            <person name="Sakthikumar S."/>
            <person name="Salamov A.A."/>
            <person name="Schmutz J."/>
            <person name="Selles B."/>
            <person name="Shapiro H."/>
            <person name="Tanguay P."/>
            <person name="Tuskan G.A."/>
            <person name="Henrissat B."/>
            <person name="Van de Peer Y."/>
            <person name="Rouze P."/>
            <person name="Ellis J.G."/>
            <person name="Dodds P.N."/>
            <person name="Schein J.E."/>
            <person name="Zhong S."/>
            <person name="Hamelin R.C."/>
            <person name="Grigoriev I.V."/>
            <person name="Szabo L.J."/>
            <person name="Martin F."/>
        </authorList>
    </citation>
    <scope>NUCLEOTIDE SEQUENCE [LARGE SCALE GENOMIC DNA]</scope>
    <source>
        <strain evidence="3">98AG31 / pathotype 3-4-7</strain>
    </source>
</reference>
<evidence type="ECO:0000313" key="2">
    <source>
        <dbReference type="EMBL" id="EGG03347.1"/>
    </source>
</evidence>
<dbReference type="VEuPathDB" id="FungiDB:MELLADRAFT_109397"/>
<dbReference type="RefSeq" id="XP_007413482.1">
    <property type="nucleotide sequence ID" value="XM_007413420.1"/>
</dbReference>
<feature type="signal peptide" evidence="1">
    <location>
        <begin position="1"/>
        <end position="21"/>
    </location>
</feature>